<dbReference type="Pfam" id="PF23961">
    <property type="entry name" value="Phage_tail_terminator_9"/>
    <property type="match status" value="1"/>
</dbReference>
<dbReference type="NCBIfam" id="NF047498">
    <property type="entry name" value="LIC_12616_fam"/>
    <property type="match status" value="1"/>
</dbReference>
<dbReference type="Proteomes" id="UP000294725">
    <property type="component" value="Segment"/>
</dbReference>
<feature type="domain" description="Phage neck terminator protein gp12-like" evidence="1">
    <location>
        <begin position="22"/>
        <end position="174"/>
    </location>
</feature>
<accession>A0A494RB54</accession>
<protein>
    <recommendedName>
        <fullName evidence="1">Phage neck terminator protein gp12-like domain-containing protein</fullName>
    </recommendedName>
</protein>
<evidence type="ECO:0000313" key="2">
    <source>
        <dbReference type="EMBL" id="AXA27960.1"/>
    </source>
</evidence>
<proteinExistence type="predicted"/>
<organism evidence="2 3">
    <name type="scientific">Escherichia phage vB_EcoM-Ro121lw</name>
    <dbReference type="NCBI Taxonomy" id="2178929"/>
    <lineage>
        <taxon>Viruses</taxon>
        <taxon>Duplodnaviria</taxon>
        <taxon>Heunggongvirae</taxon>
        <taxon>Uroviricota</taxon>
        <taxon>Caudoviricetes</taxon>
        <taxon>Stephanstirmvirinae</taxon>
        <taxon>Phapecoctavirus</taxon>
        <taxon>Phapecoctavirus ESCO13</taxon>
    </lineage>
</organism>
<dbReference type="InterPro" id="IPR057087">
    <property type="entry name" value="Gp12-like"/>
</dbReference>
<reference evidence="2 3" key="1">
    <citation type="submission" date="2018-04" db="EMBL/GenBank/DDBJ databases">
        <title>Genomic characterization of novel bacteriophages specific to non-O157 and O157 Shiga toxin-producing Escherichia coli (STEC) in non-fecal composts.</title>
        <authorList>
            <person name="Liao Y.-T."/>
            <person name="Sun X."/>
            <person name="Quintela I.A."/>
            <person name="Bridges D.F."/>
            <person name="Liu F."/>
            <person name="Zhang Y."/>
            <person name="Salvador A."/>
            <person name="Wu V.C.H."/>
        </authorList>
    </citation>
    <scope>NUCLEOTIDE SEQUENCE [LARGE SCALE GENOMIC DNA]</scope>
</reference>
<dbReference type="EMBL" id="MH160766">
    <property type="protein sequence ID" value="AXA27960.1"/>
    <property type="molecule type" value="Genomic_DNA"/>
</dbReference>
<name>A0A494RB54_9CAUD</name>
<gene>
    <name evidence="2" type="ORF">vBEcoMRo121lw_00156</name>
</gene>
<evidence type="ECO:0000313" key="3">
    <source>
        <dbReference type="Proteomes" id="UP000294725"/>
    </source>
</evidence>
<sequence>MEQKEETLANIYQQIEAYENAIYLNIGGFLQELVGLPVYVMDKPFIKPDTPYLALRIITSSDSGGWSYRSSIQNDMYSYEMDNTYEIELVAYRGRPTTLMSYVLAALRGAEELKYKHLYSKGLGFLGASNIAQANTIVDGDKTELRARMVMTFNTRMSIEDIATTPIEAINMHIRSFRDSYNDPIPLDLILNRVYAITLVPGEYSSVNQNGSLFNNPTE</sequence>
<evidence type="ECO:0000259" key="1">
    <source>
        <dbReference type="Pfam" id="PF23961"/>
    </source>
</evidence>